<evidence type="ECO:0000313" key="2">
    <source>
        <dbReference type="EMBL" id="EGG22782.1"/>
    </source>
</evidence>
<sequence length="150" mass="16417">METLNSHHEPPNLDIQHTDEETSLECTHNHKRQRPMSNDQMIVQSSNVVNGSTIQNLQGVSAINAAINAAINDAINDAINAALSPLKNNILSIVHNERARANNARALLGGSPLTPIHNIDNIDPSYFPATRHDMWTSLLLKLVAFSITTV</sequence>
<dbReference type="KEGG" id="dfa:DFA_04912"/>
<feature type="compositionally biased region" description="Basic and acidic residues" evidence="1">
    <location>
        <begin position="1"/>
        <end position="20"/>
    </location>
</feature>
<organism evidence="2 3">
    <name type="scientific">Cavenderia fasciculata</name>
    <name type="common">Slime mold</name>
    <name type="synonym">Dictyostelium fasciculatum</name>
    <dbReference type="NCBI Taxonomy" id="261658"/>
    <lineage>
        <taxon>Eukaryota</taxon>
        <taxon>Amoebozoa</taxon>
        <taxon>Evosea</taxon>
        <taxon>Eumycetozoa</taxon>
        <taxon>Dictyostelia</taxon>
        <taxon>Acytosteliales</taxon>
        <taxon>Cavenderiaceae</taxon>
        <taxon>Cavenderia</taxon>
    </lineage>
</organism>
<reference evidence="3" key="1">
    <citation type="journal article" date="2011" name="Genome Res.">
        <title>Phylogeny-wide analysis of social amoeba genomes highlights ancient origins for complex intercellular communication.</title>
        <authorList>
            <person name="Heidel A.J."/>
            <person name="Lawal H.M."/>
            <person name="Felder M."/>
            <person name="Schilde C."/>
            <person name="Helps N.R."/>
            <person name="Tunggal B."/>
            <person name="Rivero F."/>
            <person name="John U."/>
            <person name="Schleicher M."/>
            <person name="Eichinger L."/>
            <person name="Platzer M."/>
            <person name="Noegel A.A."/>
            <person name="Schaap P."/>
            <person name="Gloeckner G."/>
        </authorList>
    </citation>
    <scope>NUCLEOTIDE SEQUENCE [LARGE SCALE GENOMIC DNA]</scope>
    <source>
        <strain evidence="3">SH3</strain>
    </source>
</reference>
<evidence type="ECO:0000256" key="1">
    <source>
        <dbReference type="SAM" id="MobiDB-lite"/>
    </source>
</evidence>
<gene>
    <name evidence="2" type="ORF">DFA_04912</name>
</gene>
<dbReference type="Proteomes" id="UP000007797">
    <property type="component" value="Unassembled WGS sequence"/>
</dbReference>
<dbReference type="AlphaFoldDB" id="F4PMD2"/>
<dbReference type="GeneID" id="14875862"/>
<feature type="region of interest" description="Disordered" evidence="1">
    <location>
        <begin position="1"/>
        <end position="39"/>
    </location>
</feature>
<accession>F4PMD2</accession>
<dbReference type="EMBL" id="GL883008">
    <property type="protein sequence ID" value="EGG22782.1"/>
    <property type="molecule type" value="Genomic_DNA"/>
</dbReference>
<evidence type="ECO:0000313" key="3">
    <source>
        <dbReference type="Proteomes" id="UP000007797"/>
    </source>
</evidence>
<keyword evidence="3" id="KW-1185">Reference proteome</keyword>
<proteinExistence type="predicted"/>
<dbReference type="RefSeq" id="XP_004360633.1">
    <property type="nucleotide sequence ID" value="XM_004360576.1"/>
</dbReference>
<protein>
    <submittedName>
        <fullName evidence="2">Uncharacterized protein</fullName>
    </submittedName>
</protein>
<name>F4PMD2_CACFS</name>